<comment type="catalytic activity">
    <reaction evidence="7">
        <text>a 2'-deoxyadenosine in DNA + S-adenosyl-L-methionine = an N(6)-methyl-2'-deoxyadenosine in DNA + S-adenosyl-L-homocysteine + H(+)</text>
        <dbReference type="Rhea" id="RHEA:15197"/>
        <dbReference type="Rhea" id="RHEA-COMP:12418"/>
        <dbReference type="Rhea" id="RHEA-COMP:12419"/>
        <dbReference type="ChEBI" id="CHEBI:15378"/>
        <dbReference type="ChEBI" id="CHEBI:57856"/>
        <dbReference type="ChEBI" id="CHEBI:59789"/>
        <dbReference type="ChEBI" id="CHEBI:90615"/>
        <dbReference type="ChEBI" id="CHEBI:90616"/>
        <dbReference type="EC" id="2.1.1.72"/>
    </reaction>
</comment>
<dbReference type="GO" id="GO:0005737">
    <property type="term" value="C:cytoplasm"/>
    <property type="evidence" value="ECO:0007669"/>
    <property type="project" value="TreeGrafter"/>
</dbReference>
<accession>A0A931BNP2</accession>
<dbReference type="PANTHER" id="PTHR13370:SF3">
    <property type="entry name" value="TRNA (GUANINE(10)-N2)-METHYLTRANSFERASE HOMOLOG"/>
    <property type="match status" value="1"/>
</dbReference>
<dbReference type="EMBL" id="JADQDO010000001">
    <property type="protein sequence ID" value="MBF9231828.1"/>
    <property type="molecule type" value="Genomic_DNA"/>
</dbReference>
<keyword evidence="4" id="KW-0949">S-adenosyl-L-methionine</keyword>
<dbReference type="Gene3D" id="3.40.50.150">
    <property type="entry name" value="Vaccinia Virus protein VP39"/>
    <property type="match status" value="1"/>
</dbReference>
<sequence length="397" mass="43606">MGTSRTGAAGAASRISVSRTGRSAPAPRTGLKKPLSVSPSLPLDQILLGDCIANLEKLPAESVDVVFADPPYNLQLEQALTRPDQSLVDAVDDDWDKFASFADYDAFTRAWLLGVRRVMKKNATLWVIGSYHNIFRVGAALQDLNFWLLNDIVWRKANPMPNFRGRRFTNAHETMIWASKSAEAKNYTFHYEALKSANEDVQMRSDWYLPLCTGEERLKGADGRKVHPTQKPEALLARVLLSSSNPGDVVLDPFFGTGTTGAVAKKLGRHFIGLERDSTYAKAARARIDAVEPLSDVSIAAPPEKRAEVRVPFLSLIEGGHVKAGETLVDERRRYSVTVRADGTLALGAIVGSIHKVGSLVQGLPACNGWTFWHVERQGQLVCIDEFRAKVRAEIAA</sequence>
<evidence type="ECO:0000256" key="7">
    <source>
        <dbReference type="ARBA" id="ARBA00047942"/>
    </source>
</evidence>
<name>A0A931BNP2_9HYPH</name>
<evidence type="ECO:0000256" key="2">
    <source>
        <dbReference type="ARBA" id="ARBA00022603"/>
    </source>
</evidence>
<comment type="caution">
    <text evidence="12">The sequence shown here is derived from an EMBL/GenBank/DDBJ whole genome shotgun (WGS) entry which is preliminary data.</text>
</comment>
<evidence type="ECO:0000313" key="12">
    <source>
        <dbReference type="EMBL" id="MBF9231828.1"/>
    </source>
</evidence>
<evidence type="ECO:0000259" key="10">
    <source>
        <dbReference type="Pfam" id="PF01555"/>
    </source>
</evidence>
<evidence type="ECO:0000256" key="1">
    <source>
        <dbReference type="ARBA" id="ARBA00006594"/>
    </source>
</evidence>
<evidence type="ECO:0000256" key="4">
    <source>
        <dbReference type="ARBA" id="ARBA00022691"/>
    </source>
</evidence>
<dbReference type="Pfam" id="PF18755">
    <property type="entry name" value="RAMA"/>
    <property type="match status" value="1"/>
</dbReference>
<dbReference type="RefSeq" id="WP_196269832.1">
    <property type="nucleotide sequence ID" value="NZ_JADQDO010000001.1"/>
</dbReference>
<dbReference type="Proteomes" id="UP000599312">
    <property type="component" value="Unassembled WGS sequence"/>
</dbReference>
<dbReference type="PROSITE" id="PS00092">
    <property type="entry name" value="N6_MTASE"/>
    <property type="match status" value="1"/>
</dbReference>
<dbReference type="InterPro" id="IPR029063">
    <property type="entry name" value="SAM-dependent_MTases_sf"/>
</dbReference>
<dbReference type="GO" id="GO:0003677">
    <property type="term" value="F:DNA binding"/>
    <property type="evidence" value="ECO:0007669"/>
    <property type="project" value="UniProtKB-KW"/>
</dbReference>
<dbReference type="InterPro" id="IPR002052">
    <property type="entry name" value="DNA_methylase_N6_adenine_CS"/>
</dbReference>
<gene>
    <name evidence="12" type="ORF">I2H38_00400</name>
</gene>
<dbReference type="FunFam" id="3.40.50.150:FF:000276">
    <property type="entry name" value="Methyltransferase"/>
    <property type="match status" value="1"/>
</dbReference>
<evidence type="ECO:0000313" key="13">
    <source>
        <dbReference type="Proteomes" id="UP000599312"/>
    </source>
</evidence>
<dbReference type="PANTHER" id="PTHR13370">
    <property type="entry name" value="RNA METHYLASE-RELATED"/>
    <property type="match status" value="1"/>
</dbReference>
<keyword evidence="13" id="KW-1185">Reference proteome</keyword>
<reference evidence="12" key="1">
    <citation type="submission" date="2020-11" db="EMBL/GenBank/DDBJ databases">
        <authorList>
            <person name="Kim M.K."/>
        </authorList>
    </citation>
    <scope>NUCLEOTIDE SEQUENCE</scope>
    <source>
        <strain evidence="12">BT350</strain>
    </source>
</reference>
<evidence type="ECO:0000256" key="5">
    <source>
        <dbReference type="ARBA" id="ARBA00022705"/>
    </source>
</evidence>
<evidence type="ECO:0000259" key="11">
    <source>
        <dbReference type="Pfam" id="PF18755"/>
    </source>
</evidence>
<dbReference type="AlphaFoldDB" id="A0A931BNP2"/>
<keyword evidence="6" id="KW-0238">DNA-binding</keyword>
<dbReference type="Pfam" id="PF01555">
    <property type="entry name" value="N6_N4_Mtase"/>
    <property type="match status" value="1"/>
</dbReference>
<evidence type="ECO:0000256" key="3">
    <source>
        <dbReference type="ARBA" id="ARBA00022679"/>
    </source>
</evidence>
<keyword evidence="5" id="KW-0235">DNA replication</keyword>
<evidence type="ECO:0000256" key="8">
    <source>
        <dbReference type="RuleBase" id="RU362026"/>
    </source>
</evidence>
<keyword evidence="3" id="KW-0808">Transferase</keyword>
<dbReference type="GO" id="GO:0008170">
    <property type="term" value="F:N-methyltransferase activity"/>
    <property type="evidence" value="ECO:0007669"/>
    <property type="project" value="InterPro"/>
</dbReference>
<dbReference type="GO" id="GO:0032259">
    <property type="term" value="P:methylation"/>
    <property type="evidence" value="ECO:0007669"/>
    <property type="project" value="UniProtKB-KW"/>
</dbReference>
<evidence type="ECO:0000256" key="6">
    <source>
        <dbReference type="ARBA" id="ARBA00023125"/>
    </source>
</evidence>
<feature type="region of interest" description="Disordered" evidence="9">
    <location>
        <begin position="1"/>
        <end position="37"/>
    </location>
</feature>
<feature type="domain" description="RAMA" evidence="11">
    <location>
        <begin position="301"/>
        <end position="394"/>
    </location>
</feature>
<dbReference type="InterPro" id="IPR001091">
    <property type="entry name" value="RM_Methyltransferase"/>
</dbReference>
<feature type="compositionally biased region" description="Low complexity" evidence="9">
    <location>
        <begin position="1"/>
        <end position="14"/>
    </location>
</feature>
<dbReference type="InterPro" id="IPR040843">
    <property type="entry name" value="RAMA"/>
</dbReference>
<dbReference type="SUPFAM" id="SSF53335">
    <property type="entry name" value="S-adenosyl-L-methionine-dependent methyltransferases"/>
    <property type="match status" value="1"/>
</dbReference>
<dbReference type="PRINTS" id="PR00508">
    <property type="entry name" value="S21N4MTFRASE"/>
</dbReference>
<keyword evidence="2" id="KW-0489">Methyltransferase</keyword>
<dbReference type="GO" id="GO:0006260">
    <property type="term" value="P:DNA replication"/>
    <property type="evidence" value="ECO:0007669"/>
    <property type="project" value="UniProtKB-KW"/>
</dbReference>
<dbReference type="InterPro" id="IPR002941">
    <property type="entry name" value="DNA_methylase_N4/N6"/>
</dbReference>
<comment type="similarity">
    <text evidence="1 8">Belongs to the N(4)/N(6)-methyltransferase family.</text>
</comment>
<protein>
    <recommendedName>
        <fullName evidence="8">Methyltransferase</fullName>
        <ecNumber evidence="8">2.1.1.-</ecNumber>
    </recommendedName>
</protein>
<dbReference type="GO" id="GO:0009007">
    <property type="term" value="F:site-specific DNA-methyltransferase (adenine-specific) activity"/>
    <property type="evidence" value="ECO:0007669"/>
    <property type="project" value="UniProtKB-EC"/>
</dbReference>
<organism evidence="12 13">
    <name type="scientific">Microvirga alba</name>
    <dbReference type="NCBI Taxonomy" id="2791025"/>
    <lineage>
        <taxon>Bacteria</taxon>
        <taxon>Pseudomonadati</taxon>
        <taxon>Pseudomonadota</taxon>
        <taxon>Alphaproteobacteria</taxon>
        <taxon>Hyphomicrobiales</taxon>
        <taxon>Methylobacteriaceae</taxon>
        <taxon>Microvirga</taxon>
    </lineage>
</organism>
<proteinExistence type="inferred from homology"/>
<feature type="domain" description="DNA methylase N-4/N-6" evidence="10">
    <location>
        <begin position="63"/>
        <end position="284"/>
    </location>
</feature>
<evidence type="ECO:0000256" key="9">
    <source>
        <dbReference type="SAM" id="MobiDB-lite"/>
    </source>
</evidence>
<dbReference type="EC" id="2.1.1.-" evidence="8"/>